<accession>A0A8J3HYC2</accession>
<dbReference type="RefSeq" id="WP_220193619.1">
    <property type="nucleotide sequence ID" value="NZ_BNJF01000001.1"/>
</dbReference>
<evidence type="ECO:0000259" key="5">
    <source>
        <dbReference type="PROSITE" id="PS50977"/>
    </source>
</evidence>
<dbReference type="InterPro" id="IPR009057">
    <property type="entry name" value="Homeodomain-like_sf"/>
</dbReference>
<evidence type="ECO:0000313" key="6">
    <source>
        <dbReference type="EMBL" id="GHO44206.1"/>
    </source>
</evidence>
<keyword evidence="2 4" id="KW-0238">DNA-binding</keyword>
<feature type="DNA-binding region" description="H-T-H motif" evidence="4">
    <location>
        <begin position="39"/>
        <end position="58"/>
    </location>
</feature>
<dbReference type="Proteomes" id="UP000612362">
    <property type="component" value="Unassembled WGS sequence"/>
</dbReference>
<dbReference type="Gene3D" id="1.10.357.10">
    <property type="entry name" value="Tetracycline Repressor, domain 2"/>
    <property type="match status" value="1"/>
</dbReference>
<organism evidence="6 7">
    <name type="scientific">Ktedonospora formicarum</name>
    <dbReference type="NCBI Taxonomy" id="2778364"/>
    <lineage>
        <taxon>Bacteria</taxon>
        <taxon>Bacillati</taxon>
        <taxon>Chloroflexota</taxon>
        <taxon>Ktedonobacteria</taxon>
        <taxon>Ktedonobacterales</taxon>
        <taxon>Ktedonobacteraceae</taxon>
        <taxon>Ktedonospora</taxon>
    </lineage>
</organism>
<evidence type="ECO:0000256" key="3">
    <source>
        <dbReference type="ARBA" id="ARBA00023163"/>
    </source>
</evidence>
<dbReference type="GO" id="GO:0003700">
    <property type="term" value="F:DNA-binding transcription factor activity"/>
    <property type="evidence" value="ECO:0007669"/>
    <property type="project" value="TreeGrafter"/>
</dbReference>
<feature type="domain" description="HTH tetR-type" evidence="5">
    <location>
        <begin position="16"/>
        <end position="76"/>
    </location>
</feature>
<keyword evidence="1" id="KW-0805">Transcription regulation</keyword>
<dbReference type="SUPFAM" id="SSF48498">
    <property type="entry name" value="Tetracyclin repressor-like, C-terminal domain"/>
    <property type="match status" value="1"/>
</dbReference>
<dbReference type="SUPFAM" id="SSF46689">
    <property type="entry name" value="Homeodomain-like"/>
    <property type="match status" value="1"/>
</dbReference>
<sequence>MHEPVRPLSLKERQRQQRRALILQATEEVLLEKDYYELSMEEVAARVGIAKGTLYLHFSRKEELVLALLEEQLKIIIKSVQEILVASEPARVRLEMLLAIVFLSLKDRRKRLIYALFGAVELRTILKERHHTLFKQFSSALTKIIDDGKAAGEFDASLSTPIMLHTFLSLLGSYPFKHLLLNETVTPEELVQHVSTIYFRGVVNPLLRPIQ</sequence>
<keyword evidence="7" id="KW-1185">Reference proteome</keyword>
<evidence type="ECO:0000256" key="2">
    <source>
        <dbReference type="ARBA" id="ARBA00023125"/>
    </source>
</evidence>
<dbReference type="EMBL" id="BNJF01000001">
    <property type="protein sequence ID" value="GHO44206.1"/>
    <property type="molecule type" value="Genomic_DNA"/>
</dbReference>
<dbReference type="GO" id="GO:0000976">
    <property type="term" value="F:transcription cis-regulatory region binding"/>
    <property type="evidence" value="ECO:0007669"/>
    <property type="project" value="TreeGrafter"/>
</dbReference>
<evidence type="ECO:0000313" key="7">
    <source>
        <dbReference type="Proteomes" id="UP000612362"/>
    </source>
</evidence>
<name>A0A8J3HYC2_9CHLR</name>
<dbReference type="Gene3D" id="1.10.10.60">
    <property type="entry name" value="Homeodomain-like"/>
    <property type="match status" value="1"/>
</dbReference>
<dbReference type="Pfam" id="PF00440">
    <property type="entry name" value="TetR_N"/>
    <property type="match status" value="1"/>
</dbReference>
<dbReference type="PANTHER" id="PTHR30055:SF234">
    <property type="entry name" value="HTH-TYPE TRANSCRIPTIONAL REGULATOR BETI"/>
    <property type="match status" value="1"/>
</dbReference>
<dbReference type="PROSITE" id="PS50977">
    <property type="entry name" value="HTH_TETR_2"/>
    <property type="match status" value="1"/>
</dbReference>
<evidence type="ECO:0000256" key="1">
    <source>
        <dbReference type="ARBA" id="ARBA00023015"/>
    </source>
</evidence>
<dbReference type="PRINTS" id="PR00455">
    <property type="entry name" value="HTHTETR"/>
</dbReference>
<keyword evidence="3" id="KW-0804">Transcription</keyword>
<dbReference type="InterPro" id="IPR001647">
    <property type="entry name" value="HTH_TetR"/>
</dbReference>
<protein>
    <submittedName>
        <fullName evidence="6">TetR family transcriptional regulator</fullName>
    </submittedName>
</protein>
<proteinExistence type="predicted"/>
<dbReference type="InterPro" id="IPR036271">
    <property type="entry name" value="Tet_transcr_reg_TetR-rel_C_sf"/>
</dbReference>
<reference evidence="6" key="1">
    <citation type="submission" date="2020-10" db="EMBL/GenBank/DDBJ databases">
        <title>Taxonomic study of unclassified bacteria belonging to the class Ktedonobacteria.</title>
        <authorList>
            <person name="Yabe S."/>
            <person name="Wang C.M."/>
            <person name="Zheng Y."/>
            <person name="Sakai Y."/>
            <person name="Cavaletti L."/>
            <person name="Monciardini P."/>
            <person name="Donadio S."/>
        </authorList>
    </citation>
    <scope>NUCLEOTIDE SEQUENCE</scope>
    <source>
        <strain evidence="6">SOSP1-1</strain>
    </source>
</reference>
<evidence type="ECO:0000256" key="4">
    <source>
        <dbReference type="PROSITE-ProRule" id="PRU00335"/>
    </source>
</evidence>
<dbReference type="AlphaFoldDB" id="A0A8J3HYC2"/>
<gene>
    <name evidence="6" type="ORF">KSX_23690</name>
</gene>
<comment type="caution">
    <text evidence="6">The sequence shown here is derived from an EMBL/GenBank/DDBJ whole genome shotgun (WGS) entry which is preliminary data.</text>
</comment>
<dbReference type="PANTHER" id="PTHR30055">
    <property type="entry name" value="HTH-TYPE TRANSCRIPTIONAL REGULATOR RUTR"/>
    <property type="match status" value="1"/>
</dbReference>
<dbReference type="InterPro" id="IPR050109">
    <property type="entry name" value="HTH-type_TetR-like_transc_reg"/>
</dbReference>